<dbReference type="OrthoDB" id="9786526at2"/>
<evidence type="ECO:0000259" key="1">
    <source>
        <dbReference type="Pfam" id="PF05168"/>
    </source>
</evidence>
<dbReference type="Gene3D" id="1.20.120.330">
    <property type="entry name" value="Nucleotidyltransferases domain 2"/>
    <property type="match status" value="1"/>
</dbReference>
<feature type="domain" description="HEPN" evidence="1">
    <location>
        <begin position="37"/>
        <end position="107"/>
    </location>
</feature>
<evidence type="ECO:0000313" key="3">
    <source>
        <dbReference type="Proteomes" id="UP000295301"/>
    </source>
</evidence>
<gene>
    <name evidence="2" type="ORF">E1832_01830</name>
</gene>
<protein>
    <submittedName>
        <fullName evidence="2">HEPN domain-containing protein</fullName>
    </submittedName>
</protein>
<dbReference type="AlphaFoldDB" id="A0A4R5VGZ2"/>
<reference evidence="2 3" key="1">
    <citation type="submission" date="2019-03" db="EMBL/GenBank/DDBJ databases">
        <title>Ruegeria lutea sp. nov., a novel strain, isolated from marine sediment, the Masan Bay, South Korea.</title>
        <authorList>
            <person name="Kim J."/>
            <person name="Kim D.-Y."/>
            <person name="Lee S.-S."/>
        </authorList>
    </citation>
    <scope>NUCLEOTIDE SEQUENCE [LARGE SCALE GENOMIC DNA]</scope>
    <source>
        <strain evidence="2 3">318-1</strain>
    </source>
</reference>
<name>A0A4R5VGZ2_9RHOB</name>
<dbReference type="RefSeq" id="WP_133358037.1">
    <property type="nucleotide sequence ID" value="NZ_SMUV01000038.1"/>
</dbReference>
<proteinExistence type="predicted"/>
<dbReference type="Pfam" id="PF05168">
    <property type="entry name" value="HEPN"/>
    <property type="match status" value="1"/>
</dbReference>
<dbReference type="EMBL" id="SMUV01000038">
    <property type="protein sequence ID" value="TDK52370.1"/>
    <property type="molecule type" value="Genomic_DNA"/>
</dbReference>
<accession>A0A4R5VGZ2</accession>
<dbReference type="SUPFAM" id="SSF81593">
    <property type="entry name" value="Nucleotidyltransferase substrate binding subunit/domain"/>
    <property type="match status" value="1"/>
</dbReference>
<keyword evidence="3" id="KW-1185">Reference proteome</keyword>
<dbReference type="InterPro" id="IPR007842">
    <property type="entry name" value="HEPN_dom"/>
</dbReference>
<evidence type="ECO:0000313" key="2">
    <source>
        <dbReference type="EMBL" id="TDK52370.1"/>
    </source>
</evidence>
<dbReference type="Proteomes" id="UP000295301">
    <property type="component" value="Unassembled WGS sequence"/>
</dbReference>
<sequence>MRETGKNVVLFEGIRPVGRFDVKQFEMHKTKLCHKVFLDAADEDYATARYAWRARLANAFCWSAGQAIEKYTKCALLLNGGSANFSHGFSPHFKKLQSICGNLIADSIEKPEDLDLIEGTEGEFPEGTFDAIKRFEENGQSKQRYREAGHYVRPYDIHKLDALCINIRQVCVSLNELREDGLTWKEYLTQNPKTLVGFGRLQKSERRHFPEMNDALCSGNFQFFKEPPGPFPSIWFSWQESAILSLPIDDRNYLEALDWLTRNSKMDKEKVGQFLLEVYNK</sequence>
<organism evidence="2 3">
    <name type="scientific">Antarcticimicrobium luteum</name>
    <dbReference type="NCBI Taxonomy" id="2547397"/>
    <lineage>
        <taxon>Bacteria</taxon>
        <taxon>Pseudomonadati</taxon>
        <taxon>Pseudomonadota</taxon>
        <taxon>Alphaproteobacteria</taxon>
        <taxon>Rhodobacterales</taxon>
        <taxon>Paracoccaceae</taxon>
        <taxon>Antarcticimicrobium</taxon>
    </lineage>
</organism>
<comment type="caution">
    <text evidence="2">The sequence shown here is derived from an EMBL/GenBank/DDBJ whole genome shotgun (WGS) entry which is preliminary data.</text>
</comment>